<dbReference type="Proteomes" id="UP000315295">
    <property type="component" value="Unassembled WGS sequence"/>
</dbReference>
<dbReference type="EMBL" id="VIEB01000447">
    <property type="protein sequence ID" value="TQD90602.1"/>
    <property type="molecule type" value="Genomic_DNA"/>
</dbReference>
<accession>A0A540LWG2</accession>
<gene>
    <name evidence="2" type="ORF">C1H46_023845</name>
</gene>
<name>A0A540LWG2_MALBA</name>
<protein>
    <submittedName>
        <fullName evidence="2">Uncharacterized protein</fullName>
    </submittedName>
</protein>
<dbReference type="AlphaFoldDB" id="A0A540LWG2"/>
<sequence length="79" mass="9272">MKLKEKFEETRMEFLRKSRAFEHWHQKYGQRHAEMDQERGEDAIPKKKMEENGRGMRSSPEALYPGLQLGYGSTAACHS</sequence>
<comment type="caution">
    <text evidence="2">The sequence shown here is derived from an EMBL/GenBank/DDBJ whole genome shotgun (WGS) entry which is preliminary data.</text>
</comment>
<feature type="compositionally biased region" description="Basic and acidic residues" evidence="1">
    <location>
        <begin position="28"/>
        <end position="54"/>
    </location>
</feature>
<dbReference type="STRING" id="106549.A0A540LWG2"/>
<evidence type="ECO:0000313" key="3">
    <source>
        <dbReference type="Proteomes" id="UP000315295"/>
    </source>
</evidence>
<evidence type="ECO:0000313" key="2">
    <source>
        <dbReference type="EMBL" id="TQD90602.1"/>
    </source>
</evidence>
<evidence type="ECO:0000256" key="1">
    <source>
        <dbReference type="SAM" id="MobiDB-lite"/>
    </source>
</evidence>
<organism evidence="2 3">
    <name type="scientific">Malus baccata</name>
    <name type="common">Siberian crab apple</name>
    <name type="synonym">Pyrus baccata</name>
    <dbReference type="NCBI Taxonomy" id="106549"/>
    <lineage>
        <taxon>Eukaryota</taxon>
        <taxon>Viridiplantae</taxon>
        <taxon>Streptophyta</taxon>
        <taxon>Embryophyta</taxon>
        <taxon>Tracheophyta</taxon>
        <taxon>Spermatophyta</taxon>
        <taxon>Magnoliopsida</taxon>
        <taxon>eudicotyledons</taxon>
        <taxon>Gunneridae</taxon>
        <taxon>Pentapetalae</taxon>
        <taxon>rosids</taxon>
        <taxon>fabids</taxon>
        <taxon>Rosales</taxon>
        <taxon>Rosaceae</taxon>
        <taxon>Amygdaloideae</taxon>
        <taxon>Maleae</taxon>
        <taxon>Malus</taxon>
    </lineage>
</organism>
<feature type="region of interest" description="Disordered" evidence="1">
    <location>
        <begin position="28"/>
        <end position="65"/>
    </location>
</feature>
<proteinExistence type="predicted"/>
<reference evidence="2 3" key="1">
    <citation type="journal article" date="2019" name="G3 (Bethesda)">
        <title>Sequencing of a Wild Apple (Malus baccata) Genome Unravels the Differences Between Cultivated and Wild Apple Species Regarding Disease Resistance and Cold Tolerance.</title>
        <authorList>
            <person name="Chen X."/>
        </authorList>
    </citation>
    <scope>NUCLEOTIDE SEQUENCE [LARGE SCALE GENOMIC DNA]</scope>
    <source>
        <strain evidence="3">cv. Shandingzi</strain>
        <tissue evidence="2">Leaves</tissue>
    </source>
</reference>
<keyword evidence="3" id="KW-1185">Reference proteome</keyword>